<keyword evidence="4 6" id="KW-1133">Transmembrane helix</keyword>
<evidence type="ECO:0000313" key="7">
    <source>
        <dbReference type="EMBL" id="CAD6197683.1"/>
    </source>
</evidence>
<feature type="transmembrane region" description="Helical" evidence="6">
    <location>
        <begin position="76"/>
        <end position="98"/>
    </location>
</feature>
<dbReference type="GO" id="GO:0004888">
    <property type="term" value="F:transmembrane signaling receptor activity"/>
    <property type="evidence" value="ECO:0007669"/>
    <property type="project" value="InterPro"/>
</dbReference>
<reference evidence="7" key="1">
    <citation type="submission" date="2020-10" db="EMBL/GenBank/DDBJ databases">
        <authorList>
            <person name="Kikuchi T."/>
        </authorList>
    </citation>
    <scope>NUCLEOTIDE SEQUENCE</scope>
    <source>
        <strain evidence="7">NKZ352</strain>
    </source>
</reference>
<dbReference type="PRINTS" id="PR00698">
    <property type="entry name" value="TMPROTEINSRG"/>
</dbReference>
<dbReference type="InterPro" id="IPR000609">
    <property type="entry name" value="7TM_GPCR_serpentine_rcpt_Srg"/>
</dbReference>
<evidence type="ECO:0000256" key="2">
    <source>
        <dbReference type="ARBA" id="ARBA00005692"/>
    </source>
</evidence>
<dbReference type="AlphaFoldDB" id="A0A8S1HM35"/>
<evidence type="ECO:0000256" key="1">
    <source>
        <dbReference type="ARBA" id="ARBA00004141"/>
    </source>
</evidence>
<feature type="transmembrane region" description="Helical" evidence="6">
    <location>
        <begin position="287"/>
        <end position="309"/>
    </location>
</feature>
<dbReference type="GO" id="GO:0007606">
    <property type="term" value="P:sensory perception of chemical stimulus"/>
    <property type="evidence" value="ECO:0007669"/>
    <property type="project" value="UniProtKB-UniRule"/>
</dbReference>
<comment type="caution">
    <text evidence="7">The sequence shown here is derived from an EMBL/GenBank/DDBJ whole genome shotgun (WGS) entry which is preliminary data.</text>
</comment>
<gene>
    <name evidence="7" type="ORF">CAUJ_LOCUS13592</name>
</gene>
<feature type="transmembrane region" description="Helical" evidence="6">
    <location>
        <begin position="168"/>
        <end position="191"/>
    </location>
</feature>
<feature type="transmembrane region" description="Helical" evidence="6">
    <location>
        <begin position="119"/>
        <end position="136"/>
    </location>
</feature>
<evidence type="ECO:0000256" key="3">
    <source>
        <dbReference type="ARBA" id="ARBA00022692"/>
    </source>
</evidence>
<sequence>METTTIIPCDPAYSTGIEMIKFFVQFFYLFPTLIINIMISVSDALIDIIFFRLLIYIIPLCEPMVATFGYKRDAYWFTPAFFLYYYLKTTRYVIQWFISLNRMTCVVLPTFHEKIWDNYFWLCIAVIFAIPLAVTWNTSISKTYINNQFGGLSINYTRAVSWASLSNFTLILCSITFFVITISTGLILFGLKNVRPPNIPCDPSYDTFVELLKYFIQAAYLIPTLLANFLIIWSIMFSLNGNPFSSNAFFRLLAFDASISISYHLLELFLFRPMVYITPLCRPLVSAFGYDVSSFSYWFTAPYFLGAYLRAAKFTMQWFLSLNRMTCVILPTVHQKASLSAFMLGLCTLTFIIIVSSTIITICGMISMPQRLKRTEKNLCVVAFVTGAVMIFLCICQAFFASESGAVDSKLRRFIFPAQFLLIDIFIVSSPVMILSMSPALRKSVFRTKNKNSPVVIVSHSASHASR</sequence>
<dbReference type="PANTHER" id="PTHR31627:SF43">
    <property type="entry name" value="SERPENTINE RECEPTOR CLASS GAMMA-15"/>
    <property type="match status" value="1"/>
</dbReference>
<feature type="transmembrane region" description="Helical" evidence="6">
    <location>
        <begin position="248"/>
        <end position="266"/>
    </location>
</feature>
<proteinExistence type="inferred from homology"/>
<dbReference type="InterPro" id="IPR051119">
    <property type="entry name" value="Nematode_SR-like"/>
</dbReference>
<feature type="transmembrane region" description="Helical" evidence="6">
    <location>
        <begin position="53"/>
        <end position="70"/>
    </location>
</feature>
<keyword evidence="8" id="KW-1185">Reference proteome</keyword>
<feature type="transmembrane region" description="Helical" evidence="6">
    <location>
        <begin position="420"/>
        <end position="441"/>
    </location>
</feature>
<dbReference type="Pfam" id="PF02118">
    <property type="entry name" value="Srg"/>
    <property type="match status" value="3"/>
</dbReference>
<protein>
    <recommendedName>
        <fullName evidence="6">Serpentine receptor class gamma</fullName>
    </recommendedName>
</protein>
<comment type="caution">
    <text evidence="6">Lacks conserved residue(s) required for the propagation of feature annotation.</text>
</comment>
<dbReference type="PANTHER" id="PTHR31627">
    <property type="entry name" value="SERPENTINE RECEPTOR CLASS GAMMA-RELATED"/>
    <property type="match status" value="1"/>
</dbReference>
<feature type="transmembrane region" description="Helical" evidence="6">
    <location>
        <begin position="211"/>
        <end position="236"/>
    </location>
</feature>
<evidence type="ECO:0000256" key="6">
    <source>
        <dbReference type="RuleBase" id="RU280813"/>
    </source>
</evidence>
<dbReference type="EMBL" id="CAJGYM010000101">
    <property type="protein sequence ID" value="CAD6197683.1"/>
    <property type="molecule type" value="Genomic_DNA"/>
</dbReference>
<name>A0A8S1HM35_9PELO</name>
<evidence type="ECO:0000256" key="5">
    <source>
        <dbReference type="ARBA" id="ARBA00023136"/>
    </source>
</evidence>
<comment type="subcellular location">
    <subcellularLocation>
        <location evidence="1">Membrane</location>
        <topology evidence="1">Multi-pass membrane protein</topology>
    </subcellularLocation>
</comment>
<keyword evidence="5 6" id="KW-0472">Membrane</keyword>
<dbReference type="Proteomes" id="UP000835052">
    <property type="component" value="Unassembled WGS sequence"/>
</dbReference>
<dbReference type="OrthoDB" id="5849685at2759"/>
<dbReference type="GO" id="GO:0016020">
    <property type="term" value="C:membrane"/>
    <property type="evidence" value="ECO:0007669"/>
    <property type="project" value="UniProtKB-SubCell"/>
</dbReference>
<evidence type="ECO:0000256" key="4">
    <source>
        <dbReference type="ARBA" id="ARBA00022989"/>
    </source>
</evidence>
<comment type="similarity">
    <text evidence="2 6">Belongs to the nematode receptor-like protein srg family.</text>
</comment>
<feature type="transmembrane region" description="Helical" evidence="6">
    <location>
        <begin position="22"/>
        <end position="41"/>
    </location>
</feature>
<organism evidence="7 8">
    <name type="scientific">Caenorhabditis auriculariae</name>
    <dbReference type="NCBI Taxonomy" id="2777116"/>
    <lineage>
        <taxon>Eukaryota</taxon>
        <taxon>Metazoa</taxon>
        <taxon>Ecdysozoa</taxon>
        <taxon>Nematoda</taxon>
        <taxon>Chromadorea</taxon>
        <taxon>Rhabditida</taxon>
        <taxon>Rhabditina</taxon>
        <taxon>Rhabditomorpha</taxon>
        <taxon>Rhabditoidea</taxon>
        <taxon>Rhabditidae</taxon>
        <taxon>Peloderinae</taxon>
        <taxon>Caenorhabditis</taxon>
    </lineage>
</organism>
<evidence type="ECO:0000313" key="8">
    <source>
        <dbReference type="Proteomes" id="UP000835052"/>
    </source>
</evidence>
<feature type="transmembrane region" description="Helical" evidence="6">
    <location>
        <begin position="341"/>
        <end position="367"/>
    </location>
</feature>
<feature type="transmembrane region" description="Helical" evidence="6">
    <location>
        <begin position="379"/>
        <end position="400"/>
    </location>
</feature>
<accession>A0A8S1HM35</accession>
<keyword evidence="3 6" id="KW-0812">Transmembrane</keyword>